<dbReference type="InterPro" id="IPR000719">
    <property type="entry name" value="Prot_kinase_dom"/>
</dbReference>
<dbReference type="PANTHER" id="PTHR43671:SF13">
    <property type="entry name" value="SERINE_THREONINE-PROTEIN KINASE NEK2"/>
    <property type="match status" value="1"/>
</dbReference>
<keyword evidence="11" id="KW-1185">Reference proteome</keyword>
<feature type="domain" description="Protein kinase" evidence="9">
    <location>
        <begin position="18"/>
        <end position="296"/>
    </location>
</feature>
<reference evidence="10 11" key="1">
    <citation type="submission" date="2016-10" db="EMBL/GenBank/DDBJ databases">
        <authorList>
            <person name="de Groot N.N."/>
        </authorList>
    </citation>
    <scope>NUCLEOTIDE SEQUENCE [LARGE SCALE GENOMIC DNA]</scope>
    <source>
        <strain evidence="10">MBHS1</strain>
    </source>
</reference>
<keyword evidence="5 10" id="KW-0418">Kinase</keyword>
<dbReference type="InterPro" id="IPR017441">
    <property type="entry name" value="Protein_kinase_ATP_BS"/>
</dbReference>
<dbReference type="InterPro" id="IPR008271">
    <property type="entry name" value="Ser/Thr_kinase_AS"/>
</dbReference>
<accession>A0A1H6FCS0</accession>
<evidence type="ECO:0000256" key="6">
    <source>
        <dbReference type="ARBA" id="ARBA00022840"/>
    </source>
</evidence>
<name>A0A1H6FCS0_9GAMM</name>
<evidence type="ECO:0000256" key="2">
    <source>
        <dbReference type="ARBA" id="ARBA00012513"/>
    </source>
</evidence>
<dbReference type="PANTHER" id="PTHR43671">
    <property type="entry name" value="SERINE/THREONINE-PROTEIN KINASE NEK"/>
    <property type="match status" value="1"/>
</dbReference>
<organism evidence="10 11">
    <name type="scientific">Candidatus Venteria ishoeyi</name>
    <dbReference type="NCBI Taxonomy" id="1899563"/>
    <lineage>
        <taxon>Bacteria</taxon>
        <taxon>Pseudomonadati</taxon>
        <taxon>Pseudomonadota</taxon>
        <taxon>Gammaproteobacteria</taxon>
        <taxon>Thiotrichales</taxon>
        <taxon>Thiotrichaceae</taxon>
        <taxon>Venteria</taxon>
    </lineage>
</organism>
<keyword evidence="4 7" id="KW-0547">Nucleotide-binding</keyword>
<sequence>MTQTHRSALPSAYLLNDYRILSILGHGGFGITYLAEDTQLQTQVAIKEYLPNELAVRSEGETVQPKSSADTKNYAWGLERFIQEARTLAQFNHPNIIRILRFFKANNTAYFVMEYAQGRSLGEALSMESSVSEVELKLLLPPLLDGLATVHKAGVLHRDIKPANIYLRDRDNSPVLLDFGAARYELGSRSRSVTSVVTPGYAPFEQYQSSAARQGEWTDIYALGAVLYKAISGRVPVEASERVAALMQEEADPLLPAVECGADLFSKHFLQAIDWALQVRDKQRPQTISEWRTVLLDETSTTAPPLRVNPIPAIPPVPVAAQPQSLLPWLLLVITLAGGGAAFWWSQAKETAQQVQAESQLAATKREAEVQRAERLKAEQAAAKQLVKERAEVEAARLERLEEKKAQAERDLVLLQHEAEARKAREAAERAKAEMERLARLQAEQAAVQQRLAEEQEKIKRVQQAAKVEKQRLQRLRYKAEQEQARLSITEPKVRGFIEQFFNVVENKDVEGAVSFYAPHVNKFFSKNNVDRNFIRKDKRGYFKRWPDISNALDGDIQLYDTGQSDTKRVKFHSRFNVYSPKRSKGVSGLALNTWLLRNVHGRLEIVEETQKVLSRNKY</sequence>
<dbReference type="OrthoDB" id="9816047at2"/>
<dbReference type="GO" id="GO:0004674">
    <property type="term" value="F:protein serine/threonine kinase activity"/>
    <property type="evidence" value="ECO:0007669"/>
    <property type="project" value="UniProtKB-EC"/>
</dbReference>
<dbReference type="Gene3D" id="1.10.510.10">
    <property type="entry name" value="Transferase(Phosphotransferase) domain 1"/>
    <property type="match status" value="1"/>
</dbReference>
<dbReference type="AlphaFoldDB" id="A0A1H6FCS0"/>
<feature type="coiled-coil region" evidence="8">
    <location>
        <begin position="354"/>
        <end position="486"/>
    </location>
</feature>
<evidence type="ECO:0000256" key="4">
    <source>
        <dbReference type="ARBA" id="ARBA00022741"/>
    </source>
</evidence>
<dbReference type="PROSITE" id="PS00107">
    <property type="entry name" value="PROTEIN_KINASE_ATP"/>
    <property type="match status" value="1"/>
</dbReference>
<evidence type="ECO:0000313" key="10">
    <source>
        <dbReference type="EMBL" id="SEH07857.1"/>
    </source>
</evidence>
<evidence type="ECO:0000256" key="8">
    <source>
        <dbReference type="SAM" id="Coils"/>
    </source>
</evidence>
<keyword evidence="8" id="KW-0175">Coiled coil</keyword>
<dbReference type="InterPro" id="IPR011009">
    <property type="entry name" value="Kinase-like_dom_sf"/>
</dbReference>
<dbReference type="PROSITE" id="PS00108">
    <property type="entry name" value="PROTEIN_KINASE_ST"/>
    <property type="match status" value="1"/>
</dbReference>
<evidence type="ECO:0000256" key="3">
    <source>
        <dbReference type="ARBA" id="ARBA00022679"/>
    </source>
</evidence>
<evidence type="ECO:0000256" key="5">
    <source>
        <dbReference type="ARBA" id="ARBA00022777"/>
    </source>
</evidence>
<proteinExistence type="inferred from homology"/>
<evidence type="ECO:0000313" key="11">
    <source>
        <dbReference type="Proteomes" id="UP000236724"/>
    </source>
</evidence>
<comment type="similarity">
    <text evidence="1">Belongs to the protein kinase superfamily. NEK Ser/Thr protein kinase family. NIMA subfamily.</text>
</comment>
<gene>
    <name evidence="10" type="primary">spkD_3</name>
    <name evidence="10" type="ORF">MBHS_03744</name>
</gene>
<dbReference type="Proteomes" id="UP000236724">
    <property type="component" value="Unassembled WGS sequence"/>
</dbReference>
<keyword evidence="6 7" id="KW-0067">ATP-binding</keyword>
<dbReference type="SMART" id="SM00220">
    <property type="entry name" value="S_TKc"/>
    <property type="match status" value="1"/>
</dbReference>
<dbReference type="SUPFAM" id="SSF56112">
    <property type="entry name" value="Protein kinase-like (PK-like)"/>
    <property type="match status" value="1"/>
</dbReference>
<dbReference type="EMBL" id="FMSV02000541">
    <property type="protein sequence ID" value="SEH07857.1"/>
    <property type="molecule type" value="Genomic_DNA"/>
</dbReference>
<evidence type="ECO:0000256" key="7">
    <source>
        <dbReference type="PROSITE-ProRule" id="PRU10141"/>
    </source>
</evidence>
<feature type="binding site" evidence="7">
    <location>
        <position position="47"/>
    </location>
    <ligand>
        <name>ATP</name>
        <dbReference type="ChEBI" id="CHEBI:30616"/>
    </ligand>
</feature>
<dbReference type="RefSeq" id="WP_103921457.1">
    <property type="nucleotide sequence ID" value="NZ_FMSV02000541.1"/>
</dbReference>
<dbReference type="CDD" id="cd14014">
    <property type="entry name" value="STKc_PknB_like"/>
    <property type="match status" value="1"/>
</dbReference>
<dbReference type="PROSITE" id="PS50011">
    <property type="entry name" value="PROTEIN_KINASE_DOM"/>
    <property type="match status" value="1"/>
</dbReference>
<dbReference type="Pfam" id="PF00069">
    <property type="entry name" value="Pkinase"/>
    <property type="match status" value="1"/>
</dbReference>
<dbReference type="EC" id="2.7.11.1" evidence="2"/>
<evidence type="ECO:0000259" key="9">
    <source>
        <dbReference type="PROSITE" id="PS50011"/>
    </source>
</evidence>
<dbReference type="InterPro" id="IPR050660">
    <property type="entry name" value="NEK_Ser/Thr_kinase"/>
</dbReference>
<dbReference type="GO" id="GO:0005524">
    <property type="term" value="F:ATP binding"/>
    <property type="evidence" value="ECO:0007669"/>
    <property type="project" value="UniProtKB-UniRule"/>
</dbReference>
<protein>
    <recommendedName>
        <fullName evidence="2">non-specific serine/threonine protein kinase</fullName>
        <ecNumber evidence="2">2.7.11.1</ecNumber>
    </recommendedName>
</protein>
<keyword evidence="3 10" id="KW-0808">Transferase</keyword>
<evidence type="ECO:0000256" key="1">
    <source>
        <dbReference type="ARBA" id="ARBA00010886"/>
    </source>
</evidence>